<dbReference type="AlphaFoldDB" id="A0A1G2KX50"/>
<evidence type="ECO:0000256" key="1">
    <source>
        <dbReference type="ARBA" id="ARBA00022649"/>
    </source>
</evidence>
<protein>
    <recommendedName>
        <fullName evidence="4">Addiction module toxin RelE</fullName>
    </recommendedName>
</protein>
<dbReference type="SUPFAM" id="SSF143011">
    <property type="entry name" value="RelE-like"/>
    <property type="match status" value="1"/>
</dbReference>
<sequence>MNSNGNWRISITEGARKSIKRLPRHDRERVERAIDEMEKDPFRGDVVNLKGEEDTWRRRVGSYRLLFKVLSKERAIFVREVKRRTSSTY</sequence>
<evidence type="ECO:0000313" key="3">
    <source>
        <dbReference type="Proteomes" id="UP000177177"/>
    </source>
</evidence>
<dbReference type="InterPro" id="IPR052747">
    <property type="entry name" value="TA_system_RelE_toxin"/>
</dbReference>
<comment type="caution">
    <text evidence="2">The sequence shown here is derived from an EMBL/GenBank/DDBJ whole genome shotgun (WGS) entry which is preliminary data.</text>
</comment>
<dbReference type="InterPro" id="IPR007712">
    <property type="entry name" value="RelE/ParE_toxin"/>
</dbReference>
<evidence type="ECO:0000313" key="2">
    <source>
        <dbReference type="EMBL" id="OHA03988.1"/>
    </source>
</evidence>
<reference evidence="2 3" key="1">
    <citation type="journal article" date="2016" name="Nat. Commun.">
        <title>Thousands of microbial genomes shed light on interconnected biogeochemical processes in an aquifer system.</title>
        <authorList>
            <person name="Anantharaman K."/>
            <person name="Brown C.T."/>
            <person name="Hug L.A."/>
            <person name="Sharon I."/>
            <person name="Castelle C.J."/>
            <person name="Probst A.J."/>
            <person name="Thomas B.C."/>
            <person name="Singh A."/>
            <person name="Wilkins M.J."/>
            <person name="Karaoz U."/>
            <person name="Brodie E.L."/>
            <person name="Williams K.H."/>
            <person name="Hubbard S.S."/>
            <person name="Banfield J.F."/>
        </authorList>
    </citation>
    <scope>NUCLEOTIDE SEQUENCE [LARGE SCALE GENOMIC DNA]</scope>
</reference>
<accession>A0A1G2KX50</accession>
<dbReference type="PANTHER" id="PTHR38813:SF1">
    <property type="entry name" value="TOXIN RELE1-RELATED"/>
    <property type="match status" value="1"/>
</dbReference>
<keyword evidence="1" id="KW-1277">Toxin-antitoxin system</keyword>
<dbReference type="Gene3D" id="3.30.2310.20">
    <property type="entry name" value="RelE-like"/>
    <property type="match status" value="1"/>
</dbReference>
<gene>
    <name evidence="2" type="ORF">A3C92_02220</name>
</gene>
<evidence type="ECO:0008006" key="4">
    <source>
        <dbReference type="Google" id="ProtNLM"/>
    </source>
</evidence>
<dbReference type="EMBL" id="MHQN01000007">
    <property type="protein sequence ID" value="OHA03988.1"/>
    <property type="molecule type" value="Genomic_DNA"/>
</dbReference>
<name>A0A1G2KX50_9BACT</name>
<proteinExistence type="predicted"/>
<organism evidence="2 3">
    <name type="scientific">Candidatus Sungbacteria bacterium RIFCSPHIGHO2_02_FULL_53_17</name>
    <dbReference type="NCBI Taxonomy" id="1802275"/>
    <lineage>
        <taxon>Bacteria</taxon>
        <taxon>Candidatus Sungiibacteriota</taxon>
    </lineage>
</organism>
<dbReference type="InterPro" id="IPR035093">
    <property type="entry name" value="RelE/ParE_toxin_dom_sf"/>
</dbReference>
<dbReference type="Proteomes" id="UP000177177">
    <property type="component" value="Unassembled WGS sequence"/>
</dbReference>
<dbReference type="Pfam" id="PF05016">
    <property type="entry name" value="ParE_toxin"/>
    <property type="match status" value="1"/>
</dbReference>
<dbReference type="PANTHER" id="PTHR38813">
    <property type="match status" value="1"/>
</dbReference>